<sequence>MKLRAENSAYSGGTPVGGFALVKGLQTCTGPRLLHFSGTWKKRLEELVVGGRGRTCQIRVRTDVVGDGCQCSALKGFVALFWTSCQSSQTVRRRRRLLTLGISQLQAFMRRKNEFCANSIGCGTERLDFVYHRVQGVA</sequence>
<keyword evidence="2" id="KW-1185">Reference proteome</keyword>
<dbReference type="Proteomes" id="UP000594454">
    <property type="component" value="Chromosome 2"/>
</dbReference>
<dbReference type="InParanoid" id="A0A7R8YS83"/>
<evidence type="ECO:0000313" key="1">
    <source>
        <dbReference type="EMBL" id="CAD7082305.1"/>
    </source>
</evidence>
<proteinExistence type="predicted"/>
<reference evidence="1 2" key="1">
    <citation type="submission" date="2020-11" db="EMBL/GenBank/DDBJ databases">
        <authorList>
            <person name="Wallbank WR R."/>
            <person name="Pardo Diaz C."/>
            <person name="Kozak K."/>
            <person name="Martin S."/>
            <person name="Jiggins C."/>
            <person name="Moest M."/>
            <person name="Warren A I."/>
            <person name="Generalovic N T."/>
            <person name="Byers J.R.P. K."/>
            <person name="Montejo-Kovacevich G."/>
            <person name="Yen C E."/>
        </authorList>
    </citation>
    <scope>NUCLEOTIDE SEQUENCE [LARGE SCALE GENOMIC DNA]</scope>
</reference>
<gene>
    <name evidence="1" type="ORF">HERILL_LOCUS5350</name>
</gene>
<name>A0A7R8YS83_HERIL</name>
<organism evidence="1 2">
    <name type="scientific">Hermetia illucens</name>
    <name type="common">Black soldier fly</name>
    <dbReference type="NCBI Taxonomy" id="343691"/>
    <lineage>
        <taxon>Eukaryota</taxon>
        <taxon>Metazoa</taxon>
        <taxon>Ecdysozoa</taxon>
        <taxon>Arthropoda</taxon>
        <taxon>Hexapoda</taxon>
        <taxon>Insecta</taxon>
        <taxon>Pterygota</taxon>
        <taxon>Neoptera</taxon>
        <taxon>Endopterygota</taxon>
        <taxon>Diptera</taxon>
        <taxon>Brachycera</taxon>
        <taxon>Stratiomyomorpha</taxon>
        <taxon>Stratiomyidae</taxon>
        <taxon>Hermetiinae</taxon>
        <taxon>Hermetia</taxon>
    </lineage>
</organism>
<protein>
    <submittedName>
        <fullName evidence="1">Uncharacterized protein</fullName>
    </submittedName>
</protein>
<accession>A0A7R8YS83</accession>
<dbReference type="AlphaFoldDB" id="A0A7R8YS83"/>
<dbReference type="EMBL" id="LR899010">
    <property type="protein sequence ID" value="CAD7082305.1"/>
    <property type="molecule type" value="Genomic_DNA"/>
</dbReference>
<evidence type="ECO:0000313" key="2">
    <source>
        <dbReference type="Proteomes" id="UP000594454"/>
    </source>
</evidence>